<feature type="compositionally biased region" description="Low complexity" evidence="1">
    <location>
        <begin position="22"/>
        <end position="37"/>
    </location>
</feature>
<evidence type="ECO:0000259" key="2">
    <source>
        <dbReference type="Pfam" id="PF20231"/>
    </source>
</evidence>
<protein>
    <recommendedName>
        <fullName evidence="2">DUF6589 domain-containing protein</fullName>
    </recommendedName>
</protein>
<accession>A0AAD7F624</accession>
<organism evidence="3 4">
    <name type="scientific">Mycena albidolilacea</name>
    <dbReference type="NCBI Taxonomy" id="1033008"/>
    <lineage>
        <taxon>Eukaryota</taxon>
        <taxon>Fungi</taxon>
        <taxon>Dikarya</taxon>
        <taxon>Basidiomycota</taxon>
        <taxon>Agaricomycotina</taxon>
        <taxon>Agaricomycetes</taxon>
        <taxon>Agaricomycetidae</taxon>
        <taxon>Agaricales</taxon>
        <taxon>Marasmiineae</taxon>
        <taxon>Mycenaceae</taxon>
        <taxon>Mycena</taxon>
    </lineage>
</organism>
<feature type="domain" description="DUF6589" evidence="2">
    <location>
        <begin position="526"/>
        <end position="943"/>
    </location>
</feature>
<evidence type="ECO:0000256" key="1">
    <source>
        <dbReference type="SAM" id="MobiDB-lite"/>
    </source>
</evidence>
<comment type="caution">
    <text evidence="3">The sequence shown here is derived from an EMBL/GenBank/DDBJ whole genome shotgun (WGS) entry which is preliminary data.</text>
</comment>
<feature type="region of interest" description="Disordered" evidence="1">
    <location>
        <begin position="1130"/>
        <end position="1172"/>
    </location>
</feature>
<feature type="compositionally biased region" description="Basic residues" evidence="1">
    <location>
        <begin position="374"/>
        <end position="388"/>
    </location>
</feature>
<dbReference type="InterPro" id="IPR046496">
    <property type="entry name" value="DUF6589"/>
</dbReference>
<proteinExistence type="predicted"/>
<reference evidence="3" key="1">
    <citation type="submission" date="2023-03" db="EMBL/GenBank/DDBJ databases">
        <title>Massive genome expansion in bonnet fungi (Mycena s.s.) driven by repeated elements and novel gene families across ecological guilds.</title>
        <authorList>
            <consortium name="Lawrence Berkeley National Laboratory"/>
            <person name="Harder C.B."/>
            <person name="Miyauchi S."/>
            <person name="Viragh M."/>
            <person name="Kuo A."/>
            <person name="Thoen E."/>
            <person name="Andreopoulos B."/>
            <person name="Lu D."/>
            <person name="Skrede I."/>
            <person name="Drula E."/>
            <person name="Henrissat B."/>
            <person name="Morin E."/>
            <person name="Kohler A."/>
            <person name="Barry K."/>
            <person name="LaButti K."/>
            <person name="Morin E."/>
            <person name="Salamov A."/>
            <person name="Lipzen A."/>
            <person name="Mereny Z."/>
            <person name="Hegedus B."/>
            <person name="Baldrian P."/>
            <person name="Stursova M."/>
            <person name="Weitz H."/>
            <person name="Taylor A."/>
            <person name="Grigoriev I.V."/>
            <person name="Nagy L.G."/>
            <person name="Martin F."/>
            <person name="Kauserud H."/>
        </authorList>
    </citation>
    <scope>NUCLEOTIDE SEQUENCE</scope>
    <source>
        <strain evidence="3">CBHHK002</strain>
    </source>
</reference>
<gene>
    <name evidence="3" type="ORF">DFH08DRAFT_188036</name>
</gene>
<evidence type="ECO:0000313" key="4">
    <source>
        <dbReference type="Proteomes" id="UP001218218"/>
    </source>
</evidence>
<keyword evidence="4" id="KW-1185">Reference proteome</keyword>
<dbReference type="AlphaFoldDB" id="A0AAD7F624"/>
<feature type="region of interest" description="Disordered" evidence="1">
    <location>
        <begin position="374"/>
        <end position="409"/>
    </location>
</feature>
<dbReference type="Proteomes" id="UP001218218">
    <property type="component" value="Unassembled WGS sequence"/>
</dbReference>
<feature type="compositionally biased region" description="Pro residues" evidence="1">
    <location>
        <begin position="1055"/>
        <end position="1069"/>
    </location>
</feature>
<dbReference type="Pfam" id="PF20231">
    <property type="entry name" value="DUF6589"/>
    <property type="match status" value="1"/>
</dbReference>
<name>A0AAD7F624_9AGAR</name>
<sequence>MRQFAGVLFAGRHGRQGKTILSSDSPDNPSSPVTTPTRAHPEPIVALNTYILGGVGLNPTRSTPRSPIYTPILRRRADSLPGSSPIPSSPFTISVLSSPDRTPPTRELLASVPIPELPPLSSDGIIPTSPIVGSREERQAISRRKGQRQRAVTKAAQKLTSLEQSQENKAAIFDEILEKLSSPCLTFGQLMLYVFDPVYKQGSSRWDGFFKERGLATKIMNFWVSKQNSTTARQEVGAWAEDYVAAEMRKEGREITASKVLQTAGSPIDYEYVTGFSMVGMGEYLRSAARISFKMFSALATSARTLHADLAERSKKQFSIITSAVLELLGEYSHKNNYSRRIMGLYLYATGAQRQTISVMAHLGISESYQSITHKPRPVINRRRRRPPPSHDHPSRPDPPPTPFETATAETYAPPDAEDLAARINSLISTKYGSLGELSMSMRSLAQGVASTGLFAGVYDNINMMFRAAEQVMGRTGIIFRFLPPLHQLVCTLIDSQENGTCATIFPLWKAAIEDMKIADLNAAFDKAPPLKLQDIILTRPELELMDKCLRHCILRIIVEHGGEKFSKFRDALDAALPTTPEKIELHKTPLHPLTAWNIDESAIVGNAEVAEAIYEELEVKGLSHWKWVVKILAGDQLSIARLRSLLNIRAGNEGGFSGFGWGAWLPGLFHGKIGDMHGFFVTHWGIPNRGTRNPGSLSFHNTHLHRAPILLSSLPPFRVCRNLTFVSLYSRVLHCLLLVSGQPTLDQCADSISSFSQLEAYAASIQSQYANADLVSDLRWQREMTRNADGLPPGDEIYENACLFLRDGLVSREFTDSIKAGDSGRVVIIVKLLALSFRGNGRSKYAYEMLHLIHNLTHVWPKPLRAIILNNWLLNPTGKPFSWVEVDLMQEHMNFWIKTVYQAHGSAASWEWLAMVAPCITALHHLSTSIINILGSDQGTKHEPADLSTDIALLMKSLTDNSVYQIKGRVFAEGDGMPTPDVITIGIQQLSDSSSNPLTEYNSAFVKLQARRRLVPLVDDWAESETVGESSESESTAAAAQIIAPSIPSMPLPAPALPAVPAPPPTPSPDIADAADSMHSNESDLDDPNSDDSSVFWEDESGLTVFERVMDEVDEPTLTRETAADVALNMDGGDDGFVFGGETSDSMDSDSDSDSDPFVDDVNDLNYAGNE</sequence>
<feature type="region of interest" description="Disordered" evidence="1">
    <location>
        <begin position="1055"/>
        <end position="1095"/>
    </location>
</feature>
<feature type="region of interest" description="Disordered" evidence="1">
    <location>
        <begin position="15"/>
        <end position="41"/>
    </location>
</feature>
<dbReference type="EMBL" id="JARIHO010000002">
    <property type="protein sequence ID" value="KAJ7367235.1"/>
    <property type="molecule type" value="Genomic_DNA"/>
</dbReference>
<feature type="compositionally biased region" description="Acidic residues" evidence="1">
    <location>
        <begin position="1146"/>
        <end position="1164"/>
    </location>
</feature>
<evidence type="ECO:0000313" key="3">
    <source>
        <dbReference type="EMBL" id="KAJ7367235.1"/>
    </source>
</evidence>